<keyword evidence="3" id="KW-1185">Reference proteome</keyword>
<evidence type="ECO:0000313" key="2">
    <source>
        <dbReference type="EMBL" id="MED6146442.1"/>
    </source>
</evidence>
<proteinExistence type="predicted"/>
<organism evidence="2 3">
    <name type="scientific">Stylosanthes scabra</name>
    <dbReference type="NCBI Taxonomy" id="79078"/>
    <lineage>
        <taxon>Eukaryota</taxon>
        <taxon>Viridiplantae</taxon>
        <taxon>Streptophyta</taxon>
        <taxon>Embryophyta</taxon>
        <taxon>Tracheophyta</taxon>
        <taxon>Spermatophyta</taxon>
        <taxon>Magnoliopsida</taxon>
        <taxon>eudicotyledons</taxon>
        <taxon>Gunneridae</taxon>
        <taxon>Pentapetalae</taxon>
        <taxon>rosids</taxon>
        <taxon>fabids</taxon>
        <taxon>Fabales</taxon>
        <taxon>Fabaceae</taxon>
        <taxon>Papilionoideae</taxon>
        <taxon>50 kb inversion clade</taxon>
        <taxon>dalbergioids sensu lato</taxon>
        <taxon>Dalbergieae</taxon>
        <taxon>Pterocarpus clade</taxon>
        <taxon>Stylosanthes</taxon>
    </lineage>
</organism>
<gene>
    <name evidence="2" type="ORF">PIB30_034556</name>
</gene>
<dbReference type="EMBL" id="JASCZI010090782">
    <property type="protein sequence ID" value="MED6146442.1"/>
    <property type="molecule type" value="Genomic_DNA"/>
</dbReference>
<comment type="caution">
    <text evidence="2">The sequence shown here is derived from an EMBL/GenBank/DDBJ whole genome shotgun (WGS) entry which is preliminary data.</text>
</comment>
<evidence type="ECO:0000313" key="3">
    <source>
        <dbReference type="Proteomes" id="UP001341840"/>
    </source>
</evidence>
<evidence type="ECO:0000256" key="1">
    <source>
        <dbReference type="SAM" id="MobiDB-lite"/>
    </source>
</evidence>
<accession>A0ABU6TCJ9</accession>
<feature type="region of interest" description="Disordered" evidence="1">
    <location>
        <begin position="57"/>
        <end position="92"/>
    </location>
</feature>
<feature type="compositionally biased region" description="Acidic residues" evidence="1">
    <location>
        <begin position="60"/>
        <end position="71"/>
    </location>
</feature>
<dbReference type="Proteomes" id="UP001341840">
    <property type="component" value="Unassembled WGS sequence"/>
</dbReference>
<protein>
    <submittedName>
        <fullName evidence="2">Uncharacterized protein</fullName>
    </submittedName>
</protein>
<name>A0ABU6TCJ9_9FABA</name>
<reference evidence="2 3" key="1">
    <citation type="journal article" date="2023" name="Plants (Basel)">
        <title>Bridging the Gap: Combining Genomics and Transcriptomics Approaches to Understand Stylosanthes scabra, an Orphan Legume from the Brazilian Caatinga.</title>
        <authorList>
            <person name="Ferreira-Neto J.R.C."/>
            <person name="da Silva M.D."/>
            <person name="Binneck E."/>
            <person name="de Melo N.F."/>
            <person name="da Silva R.H."/>
            <person name="de Melo A.L.T.M."/>
            <person name="Pandolfi V."/>
            <person name="Bustamante F.O."/>
            <person name="Brasileiro-Vidal A.C."/>
            <person name="Benko-Iseppon A.M."/>
        </authorList>
    </citation>
    <scope>NUCLEOTIDE SEQUENCE [LARGE SCALE GENOMIC DNA]</scope>
    <source>
        <tissue evidence="2">Leaves</tissue>
    </source>
</reference>
<sequence>MAGTQRGKTAPLLLGLPLSKKNSTPSICHYTHSRVSSIHRQQGFGGIAAALKNAFTQDVPDQEEAGQEDEAEQAHSLLDPHEDRQHHQVQCEAQALAPHKARVLRILGSEHHVCELRQHFNTQILICFVASG</sequence>